<accession>Q2SZU1</accession>
<feature type="region of interest" description="Disordered" evidence="1">
    <location>
        <begin position="87"/>
        <end position="106"/>
    </location>
</feature>
<protein>
    <submittedName>
        <fullName evidence="2">Uncharacterized protein</fullName>
    </submittedName>
</protein>
<gene>
    <name evidence="2" type="ordered locus">BTH_I1004</name>
</gene>
<evidence type="ECO:0000313" key="3">
    <source>
        <dbReference type="Proteomes" id="UP000001930"/>
    </source>
</evidence>
<evidence type="ECO:0000256" key="1">
    <source>
        <dbReference type="SAM" id="MobiDB-lite"/>
    </source>
</evidence>
<organism evidence="2 3">
    <name type="scientific">Burkholderia thailandensis (strain ATCC 700388 / DSM 13276 / CCUG 48851 / CIP 106301 / E264)</name>
    <dbReference type="NCBI Taxonomy" id="271848"/>
    <lineage>
        <taxon>Bacteria</taxon>
        <taxon>Pseudomonadati</taxon>
        <taxon>Pseudomonadota</taxon>
        <taxon>Betaproteobacteria</taxon>
        <taxon>Burkholderiales</taxon>
        <taxon>Burkholderiaceae</taxon>
        <taxon>Burkholderia</taxon>
        <taxon>pseudomallei group</taxon>
    </lineage>
</organism>
<sequence>MPSARAARRLSRVACRASPVARAVARPAEFDSVFDPLRFERNAIVAANPAVVVRRRQVAPRHASRKFGAHSVSCRERIRRAACDVPARRGGGRAAGNGRTAGWRPAGGAMVERQPTRTARGAPVTTATIAVHVALVPPPPSPPPRTLRRTRRRASHRLEFPSKDNDQMTAAQRAQCMPGAAWETAMSEPPLPSRQVDYEGFEIHVSPTPTQTDANRYTYAGYVCHPGADPALPGHTVPFHADGEESFRSADEAFHEAVSIGRSIVDGTHPDLSVLSLVTHGY</sequence>
<keyword evidence="3" id="KW-1185">Reference proteome</keyword>
<dbReference type="HOGENOM" id="CLU_985820_0_0_4"/>
<dbReference type="Proteomes" id="UP000001930">
    <property type="component" value="Chromosome I"/>
</dbReference>
<evidence type="ECO:0000313" key="2">
    <source>
        <dbReference type="EMBL" id="ABC36587.1"/>
    </source>
</evidence>
<dbReference type="KEGG" id="bte:BTH_I1004"/>
<proteinExistence type="predicted"/>
<reference evidence="2 3" key="1">
    <citation type="journal article" date="2005" name="BMC Genomics">
        <title>Bacterial genome adaptation to niches: divergence of the potential virulence genes in three Burkholderia species of different survival strategies.</title>
        <authorList>
            <person name="Kim H.S."/>
            <person name="Schell M.A."/>
            <person name="Yu Y."/>
            <person name="Ulrich R.L."/>
            <person name="Sarria S.H."/>
            <person name="Nierman W.C."/>
            <person name="DeShazer D."/>
        </authorList>
    </citation>
    <scope>NUCLEOTIDE SEQUENCE [LARGE SCALE GENOMIC DNA]</scope>
    <source>
        <strain evidence="3">ATCC 700388 / DSM 13276 / CCUG 48851 / CIP 106301 / E264</strain>
    </source>
</reference>
<dbReference type="AlphaFoldDB" id="Q2SZU1"/>
<dbReference type="EMBL" id="CP000086">
    <property type="protein sequence ID" value="ABC36587.1"/>
    <property type="molecule type" value="Genomic_DNA"/>
</dbReference>
<name>Q2SZU1_BURTA</name>